<keyword evidence="4 17" id="KW-0479">Metal-binding</keyword>
<dbReference type="PANTHER" id="PTHR48480">
    <property type="match status" value="1"/>
</dbReference>
<dbReference type="InterPro" id="IPR036005">
    <property type="entry name" value="Creatinase/aminopeptidase-like"/>
</dbReference>
<evidence type="ECO:0000256" key="12">
    <source>
        <dbReference type="ARBA" id="ARBA00044141"/>
    </source>
</evidence>
<dbReference type="InterPro" id="IPR001131">
    <property type="entry name" value="Peptidase_M24B_aminopep-P_CS"/>
</dbReference>
<keyword evidence="20" id="KW-1185">Reference proteome</keyword>
<dbReference type="InterPro" id="IPR032812">
    <property type="entry name" value="SbsA_Ig"/>
</dbReference>
<evidence type="ECO:0000256" key="6">
    <source>
        <dbReference type="ARBA" id="ARBA00022801"/>
    </source>
</evidence>
<evidence type="ECO:0000313" key="19">
    <source>
        <dbReference type="EMBL" id="CAE8621267.1"/>
    </source>
</evidence>
<dbReference type="SUPFAM" id="SSF55920">
    <property type="entry name" value="Creatinase/aminopeptidase"/>
    <property type="match status" value="1"/>
</dbReference>
<evidence type="ECO:0000256" key="16">
    <source>
        <dbReference type="ARBA" id="ARBA00048994"/>
    </source>
</evidence>
<evidence type="ECO:0000256" key="11">
    <source>
        <dbReference type="ARBA" id="ARBA00044051"/>
    </source>
</evidence>
<comment type="subunit">
    <text evidence="2">Homodimer.</text>
</comment>
<evidence type="ECO:0000256" key="7">
    <source>
        <dbReference type="ARBA" id="ARBA00022997"/>
    </source>
</evidence>
<evidence type="ECO:0000256" key="3">
    <source>
        <dbReference type="ARBA" id="ARBA00022670"/>
    </source>
</evidence>
<dbReference type="PANTHER" id="PTHR48480:SF2">
    <property type="entry name" value="PEPTIDASE D"/>
    <property type="match status" value="1"/>
</dbReference>
<evidence type="ECO:0000256" key="5">
    <source>
        <dbReference type="ARBA" id="ARBA00022729"/>
    </source>
</evidence>
<dbReference type="GO" id="GO:0006508">
    <property type="term" value="P:proteolysis"/>
    <property type="evidence" value="ECO:0007669"/>
    <property type="project" value="UniProtKB-KW"/>
</dbReference>
<evidence type="ECO:0000256" key="10">
    <source>
        <dbReference type="ARBA" id="ARBA00043990"/>
    </source>
</evidence>
<dbReference type="InterPro" id="IPR029149">
    <property type="entry name" value="Creatin/AminoP/Spt16_N"/>
</dbReference>
<dbReference type="EC" id="3.4.13.9" evidence="11"/>
<name>A0A813GEH2_POLGL</name>
<dbReference type="Pfam" id="PF13205">
    <property type="entry name" value="Big_5"/>
    <property type="match status" value="1"/>
</dbReference>
<evidence type="ECO:0000256" key="17">
    <source>
        <dbReference type="RuleBase" id="RU000590"/>
    </source>
</evidence>
<keyword evidence="8" id="KW-0482">Metalloprotease</keyword>
<dbReference type="InterPro" id="IPR000994">
    <property type="entry name" value="Pept_M24"/>
</dbReference>
<dbReference type="CDD" id="cd01087">
    <property type="entry name" value="Prolidase"/>
    <property type="match status" value="1"/>
</dbReference>
<dbReference type="Gene3D" id="3.40.350.10">
    <property type="entry name" value="Creatinase/prolidase N-terminal domain"/>
    <property type="match status" value="1"/>
</dbReference>
<keyword evidence="3" id="KW-0645">Protease</keyword>
<dbReference type="GO" id="GO:0030145">
    <property type="term" value="F:manganese ion binding"/>
    <property type="evidence" value="ECO:0007669"/>
    <property type="project" value="InterPro"/>
</dbReference>
<dbReference type="Pfam" id="PF00557">
    <property type="entry name" value="Peptidase_M24"/>
    <property type="match status" value="1"/>
</dbReference>
<dbReference type="Gene3D" id="3.90.230.10">
    <property type="entry name" value="Creatinase/methionine aminopeptidase superfamily"/>
    <property type="match status" value="1"/>
</dbReference>
<evidence type="ECO:0000256" key="8">
    <source>
        <dbReference type="ARBA" id="ARBA00023049"/>
    </source>
</evidence>
<evidence type="ECO:0000256" key="13">
    <source>
        <dbReference type="ARBA" id="ARBA00044252"/>
    </source>
</evidence>
<dbReference type="SMART" id="SM01011">
    <property type="entry name" value="AMP_N"/>
    <property type="match status" value="1"/>
</dbReference>
<comment type="catalytic activity">
    <reaction evidence="16">
        <text>Xaa-L-Pro dipeptide + H2O = an L-alpha-amino acid + L-proline</text>
        <dbReference type="Rhea" id="RHEA:76407"/>
        <dbReference type="ChEBI" id="CHEBI:15377"/>
        <dbReference type="ChEBI" id="CHEBI:59869"/>
        <dbReference type="ChEBI" id="CHEBI:60039"/>
        <dbReference type="ChEBI" id="CHEBI:195196"/>
        <dbReference type="EC" id="3.4.13.9"/>
    </reaction>
</comment>
<evidence type="ECO:0000256" key="9">
    <source>
        <dbReference type="ARBA" id="ARBA00023211"/>
    </source>
</evidence>
<evidence type="ECO:0000256" key="1">
    <source>
        <dbReference type="ARBA" id="ARBA00001936"/>
    </source>
</evidence>
<comment type="caution">
    <text evidence="19">The sequence shown here is derived from an EMBL/GenBank/DDBJ whole genome shotgun (WGS) entry which is preliminary data.</text>
</comment>
<dbReference type="SUPFAM" id="SSF53092">
    <property type="entry name" value="Creatinase/prolidase N-terminal domain"/>
    <property type="match status" value="1"/>
</dbReference>
<dbReference type="InterPro" id="IPR052433">
    <property type="entry name" value="X-Pro_dipept-like"/>
</dbReference>
<organism evidence="19 20">
    <name type="scientific">Polarella glacialis</name>
    <name type="common">Dinoflagellate</name>
    <dbReference type="NCBI Taxonomy" id="89957"/>
    <lineage>
        <taxon>Eukaryota</taxon>
        <taxon>Sar</taxon>
        <taxon>Alveolata</taxon>
        <taxon>Dinophyceae</taxon>
        <taxon>Suessiales</taxon>
        <taxon>Suessiaceae</taxon>
        <taxon>Polarella</taxon>
    </lineage>
</organism>
<proteinExistence type="inferred from homology"/>
<evidence type="ECO:0000313" key="20">
    <source>
        <dbReference type="Proteomes" id="UP000654075"/>
    </source>
</evidence>
<dbReference type="OrthoDB" id="10261878at2759"/>
<evidence type="ECO:0000256" key="15">
    <source>
        <dbReference type="ARBA" id="ARBA00044351"/>
    </source>
</evidence>
<keyword evidence="5" id="KW-0732">Signal</keyword>
<comment type="cofactor">
    <cofactor evidence="1">
        <name>Mn(2+)</name>
        <dbReference type="ChEBI" id="CHEBI:29035"/>
    </cofactor>
</comment>
<gene>
    <name evidence="19" type="ORF">PGLA1383_LOCUS38787</name>
</gene>
<dbReference type="EMBL" id="CAJNNV010027685">
    <property type="protein sequence ID" value="CAE8621267.1"/>
    <property type="molecule type" value="Genomic_DNA"/>
</dbReference>
<evidence type="ECO:0000256" key="4">
    <source>
        <dbReference type="ARBA" id="ARBA00022723"/>
    </source>
</evidence>
<dbReference type="GO" id="GO:0102009">
    <property type="term" value="F:proline dipeptidase activity"/>
    <property type="evidence" value="ECO:0007669"/>
    <property type="project" value="UniProtKB-EC"/>
</dbReference>
<evidence type="ECO:0000256" key="14">
    <source>
        <dbReference type="ARBA" id="ARBA00044284"/>
    </source>
</evidence>
<protein>
    <recommendedName>
        <fullName evidence="12">Xaa-Pro dipeptidase</fullName>
        <ecNumber evidence="11">3.4.13.9</ecNumber>
    </recommendedName>
    <alternativeName>
        <fullName evidence="15">Imidodipeptidase</fullName>
    </alternativeName>
    <alternativeName>
        <fullName evidence="13">Peptidase D</fullName>
    </alternativeName>
    <alternativeName>
        <fullName evidence="14">Proline dipeptidase</fullName>
    </alternativeName>
</protein>
<keyword evidence="7" id="KW-0224">Dipeptidase</keyword>
<sequence>MTMTLDEPGTIWCMPVRKNFAEPSVNEILQNNDYTSSCGVSACTVTMQNLQAKTEYDVWCYTEDDNVYPQRPNGRKFSSADKTTLSTLDTTPPILTIVSAESPIKTDIRIKVKMEEPGTVWCNSFPTSTAYGAITFNAVIAGNFKSFVGFPLLSPNSPTNTNVEVVVTGLLEQTQYDTYCTAQDASMLPSVNQMTDATTVATQAAVGAIITLDETPPQFTQLGAQSIDENTIKVTFKCNEACRAYCRVTRSDSGETSLSINRILKANYLADQTGATAATIQLSRLENDATLNLLERGTLYDAYCWIKDEAVQHSCHAQAPSAFCSTYARSNYQAQTYVDTAFGGTPPATYNTPVGGKMLHVRTPDITAPVIIFVEAESTEETSITVTLQLDEPGTAYCQAYATPQTANAALYTALTTGVVYRNTVSNWNNIYRNFDVKVSLLTMETKYYVYCAAEDDEFTEGASTILPAPTSNNIATPILTELTGRFTLDLTPPVISIVSIFSGSETTATVTLQLDEPGTAWCNLVAVTAKQQHLRQSCAGQLQPSNDQSGILRGTRSDVAKRARVGEKEECPDLPPMVTGGTLTWDRRGESFFSMGEGTLKVPMSMHAGHREGLCKALRPRPDISADAVVLLQGGQELPVYDTDTHWEYKQESNFQYLFGVKEPDCFAAIRVKDCHAVLFVPNMGVEQQKWSGPNKPPAWFQRGYAVTEAAYVEDLAETLRRLGADQLLLLSRGDANRDSGLQLPEPEFEGKDSFKIGALGSQVLWDTINECRTIKSPEEMKLMQYVNDITSTAHVEVMRMAKAGQREHLAAATFKYHAALRGSFRVGYNCICGSGRRNAILHYGHPAEPNAEKVEEKVLRLHDMGAEYHGYSADVTVSFPVSGRFSEMQRLVYEAVWDATEEVERNIRPGVVYKDMHRLAQRVLLERMSSAGLFTGSVDKMMKVDLMNHFMPHGLGHQLGLDVHDVGGYAPGEFKKDDSTLKENLRCGRELKEGMVLTVEPGLYFIDYLIEEALADPVKSAFINKDRLHEFWKDVGGVRIEDDVVVTADGCRVFTVVPRTVDEIEAVLGGAEWQANPANSSFLAFGEFVKEKWHLPKEQLIPLMTYRDEEGDECILSKTSIVDALTGTSQEKIRFQVYLSWEVDGVAPSAGNPGNDVAFSHVLTTKRDIHTMGDSTAPSVISVTPIHQQTGVDKNPVFTIVFNEDIQAGTGNVVFTPTGGTPQHALDITNVNNGLCTSGLAKLSITLTTFQADFSQCTGNFLTASTNWYVSFPSGVLKDDSSAQNVVAAFGTSSSYYFTTGAR</sequence>
<dbReference type="InterPro" id="IPR007865">
    <property type="entry name" value="Aminopep_P_N"/>
</dbReference>
<evidence type="ECO:0000256" key="2">
    <source>
        <dbReference type="ARBA" id="ARBA00011738"/>
    </source>
</evidence>
<evidence type="ECO:0000259" key="18">
    <source>
        <dbReference type="SMART" id="SM01011"/>
    </source>
</evidence>
<keyword evidence="9" id="KW-0464">Manganese</keyword>
<accession>A0A813GEH2</accession>
<dbReference type="GO" id="GO:0070006">
    <property type="term" value="F:metalloaminopeptidase activity"/>
    <property type="evidence" value="ECO:0007669"/>
    <property type="project" value="InterPro"/>
</dbReference>
<comment type="similarity">
    <text evidence="10">Belongs to the peptidase M24B family. Eukaryotic-type prolidase subfamily.</text>
</comment>
<dbReference type="PROSITE" id="PS00491">
    <property type="entry name" value="PROLINE_PEPTIDASE"/>
    <property type="match status" value="1"/>
</dbReference>
<dbReference type="Proteomes" id="UP000654075">
    <property type="component" value="Unassembled WGS sequence"/>
</dbReference>
<dbReference type="Pfam" id="PF05195">
    <property type="entry name" value="AMP_N"/>
    <property type="match status" value="1"/>
</dbReference>
<feature type="domain" description="Aminopeptidase P N-terminal" evidence="18">
    <location>
        <begin position="603"/>
        <end position="740"/>
    </location>
</feature>
<keyword evidence="6" id="KW-0378">Hydrolase</keyword>
<reference evidence="19" key="1">
    <citation type="submission" date="2021-02" db="EMBL/GenBank/DDBJ databases">
        <authorList>
            <person name="Dougan E. K."/>
            <person name="Rhodes N."/>
            <person name="Thang M."/>
            <person name="Chan C."/>
        </authorList>
    </citation>
    <scope>NUCLEOTIDE SEQUENCE</scope>
</reference>